<gene>
    <name evidence="2" type="ORF">K7C98_24660</name>
</gene>
<dbReference type="EMBL" id="JAIRAU010000031">
    <property type="protein sequence ID" value="MBZ5712447.1"/>
    <property type="molecule type" value="Genomic_DNA"/>
</dbReference>
<comment type="caution">
    <text evidence="2">The sequence shown here is derived from an EMBL/GenBank/DDBJ whole genome shotgun (WGS) entry which is preliminary data.</text>
</comment>
<protein>
    <submittedName>
        <fullName evidence="2">Lamin tail domain-containing protein</fullName>
    </submittedName>
</protein>
<feature type="domain" description="LTD" evidence="1">
    <location>
        <begin position="29"/>
        <end position="186"/>
    </location>
</feature>
<accession>A0ABS7TW04</accession>
<dbReference type="PROSITE" id="PS51257">
    <property type="entry name" value="PROKAR_LIPOPROTEIN"/>
    <property type="match status" value="1"/>
</dbReference>
<name>A0ABS7TW04_9BACT</name>
<evidence type="ECO:0000313" key="3">
    <source>
        <dbReference type="Proteomes" id="UP001139031"/>
    </source>
</evidence>
<organism evidence="2 3">
    <name type="scientific">Nannocystis pusilla</name>
    <dbReference type="NCBI Taxonomy" id="889268"/>
    <lineage>
        <taxon>Bacteria</taxon>
        <taxon>Pseudomonadati</taxon>
        <taxon>Myxococcota</taxon>
        <taxon>Polyangia</taxon>
        <taxon>Nannocystales</taxon>
        <taxon>Nannocystaceae</taxon>
        <taxon>Nannocystis</taxon>
    </lineage>
</organism>
<reference evidence="2" key="1">
    <citation type="submission" date="2021-08" db="EMBL/GenBank/DDBJ databases">
        <authorList>
            <person name="Stevens D.C."/>
        </authorList>
    </citation>
    <scope>NUCLEOTIDE SEQUENCE</scope>
    <source>
        <strain evidence="2">DSM 53165</strain>
    </source>
</reference>
<dbReference type="InterPro" id="IPR001322">
    <property type="entry name" value="Lamin_tail_dom"/>
</dbReference>
<sequence length="202" mass="21658">MDSFSRLGPPLLLAASVGCVRPQLGVACPQIQAGDLALTELRQNQPGSYRQWIELYNASDEPIALAGLRFQFTRNDGVPAGSFFVRDEALEVEPGDYVVLGSDDPMRAAYLDYSYLVDWHSASDASQPRDLPSGGLLEVTACGRLIDRVVLRNLAAEGTMFWPGEPDAAGNDEGADWCVDDFTTSTGLGLYGTPGEANPACP</sequence>
<evidence type="ECO:0000259" key="1">
    <source>
        <dbReference type="PROSITE" id="PS51841"/>
    </source>
</evidence>
<dbReference type="RefSeq" id="WP_224194203.1">
    <property type="nucleotide sequence ID" value="NZ_JAIRAU010000031.1"/>
</dbReference>
<evidence type="ECO:0000313" key="2">
    <source>
        <dbReference type="EMBL" id="MBZ5712447.1"/>
    </source>
</evidence>
<keyword evidence="3" id="KW-1185">Reference proteome</keyword>
<dbReference type="Proteomes" id="UP001139031">
    <property type="component" value="Unassembled WGS sequence"/>
</dbReference>
<proteinExistence type="predicted"/>
<dbReference type="PROSITE" id="PS51841">
    <property type="entry name" value="LTD"/>
    <property type="match status" value="1"/>
</dbReference>